<evidence type="ECO:0000256" key="1">
    <source>
        <dbReference type="SAM" id="MobiDB-lite"/>
    </source>
</evidence>
<dbReference type="Proteomes" id="UP001150924">
    <property type="component" value="Unassembled WGS sequence"/>
</dbReference>
<dbReference type="EMBL" id="JAPNKE010000002">
    <property type="protein sequence ID" value="MCY1012763.1"/>
    <property type="molecule type" value="Genomic_DNA"/>
</dbReference>
<evidence type="ECO:0000313" key="3">
    <source>
        <dbReference type="Proteomes" id="UP001150924"/>
    </source>
</evidence>
<dbReference type="AlphaFoldDB" id="A0A9X3J447"/>
<gene>
    <name evidence="2" type="ORF">OV079_45960</name>
</gene>
<evidence type="ECO:0000313" key="2">
    <source>
        <dbReference type="EMBL" id="MCY1012763.1"/>
    </source>
</evidence>
<dbReference type="RefSeq" id="WP_267776286.1">
    <property type="nucleotide sequence ID" value="NZ_JAPNKE010000002.1"/>
</dbReference>
<accession>A0A9X3J447</accession>
<proteinExistence type="predicted"/>
<reference evidence="2" key="1">
    <citation type="submission" date="2022-11" db="EMBL/GenBank/DDBJ databases">
        <title>Minimal conservation of predation-associated metabolite biosynthetic gene clusters underscores biosynthetic potential of Myxococcota including descriptions for ten novel species: Archangium lansinium sp. nov., Myxococcus landrumus sp. nov., Nannocystis bai.</title>
        <authorList>
            <person name="Ahearne A."/>
            <person name="Stevens C."/>
            <person name="Phillips K."/>
        </authorList>
    </citation>
    <scope>NUCLEOTIDE SEQUENCE</scope>
    <source>
        <strain evidence="2">Na p29</strain>
    </source>
</reference>
<comment type="caution">
    <text evidence="2">The sequence shown here is derived from an EMBL/GenBank/DDBJ whole genome shotgun (WGS) entry which is preliminary data.</text>
</comment>
<protein>
    <recommendedName>
        <fullName evidence="4">TFIIB-type zinc ribbon-containing protein</fullName>
    </recommendedName>
</protein>
<feature type="region of interest" description="Disordered" evidence="1">
    <location>
        <begin position="1"/>
        <end position="27"/>
    </location>
</feature>
<organism evidence="2 3">
    <name type="scientific">Nannocystis pusilla</name>
    <dbReference type="NCBI Taxonomy" id="889268"/>
    <lineage>
        <taxon>Bacteria</taxon>
        <taxon>Pseudomonadati</taxon>
        <taxon>Myxococcota</taxon>
        <taxon>Polyangia</taxon>
        <taxon>Nannocystales</taxon>
        <taxon>Nannocystaceae</taxon>
        <taxon>Nannocystis</taxon>
    </lineage>
</organism>
<keyword evidence="3" id="KW-1185">Reference proteome</keyword>
<sequence>MPNRLRRPGPPLRFRQLHDREPQPLRPGTRESILVACPRCDGCARLVTLYSEDTPPSRTRRMHCPACGAIREEPIGLRYWLRTDCCGHVLWATGAEHLRELEDYVRSPLRERLRLFLPDRYRIARLPRWLILARHRDEVLRGLARLRRMLPTGG</sequence>
<name>A0A9X3J447_9BACT</name>
<evidence type="ECO:0008006" key="4">
    <source>
        <dbReference type="Google" id="ProtNLM"/>
    </source>
</evidence>